<keyword evidence="2" id="KW-1133">Transmembrane helix</keyword>
<accession>A0A2S8J4V5</accession>
<proteinExistence type="predicted"/>
<dbReference type="AlphaFoldDB" id="A0A2S8J4V5"/>
<dbReference type="EMBL" id="PUIO01000032">
    <property type="protein sequence ID" value="PQP22068.1"/>
    <property type="molecule type" value="Genomic_DNA"/>
</dbReference>
<feature type="region of interest" description="Disordered" evidence="1">
    <location>
        <begin position="46"/>
        <end position="76"/>
    </location>
</feature>
<evidence type="ECO:0000313" key="4">
    <source>
        <dbReference type="Proteomes" id="UP000239290"/>
    </source>
</evidence>
<evidence type="ECO:0000313" key="3">
    <source>
        <dbReference type="EMBL" id="PQP22068.1"/>
    </source>
</evidence>
<sequence length="76" mass="8053">MLIAFSSTVLLAVPAGASDEGEFPLFVVLAILALLAGMAVIAAHHRADNPDESPTRTDTKPQPESLGHPLDRIDTY</sequence>
<evidence type="ECO:0000256" key="1">
    <source>
        <dbReference type="SAM" id="MobiDB-lite"/>
    </source>
</evidence>
<keyword evidence="2" id="KW-0472">Membrane</keyword>
<keyword evidence="2" id="KW-0812">Transmembrane</keyword>
<feature type="transmembrane region" description="Helical" evidence="2">
    <location>
        <begin position="27"/>
        <end position="44"/>
    </location>
</feature>
<name>A0A2S8J4V5_RHOOP</name>
<organism evidence="3 4">
    <name type="scientific">Rhodococcus opacus</name>
    <name type="common">Nocardia opaca</name>
    <dbReference type="NCBI Taxonomy" id="37919"/>
    <lineage>
        <taxon>Bacteria</taxon>
        <taxon>Bacillati</taxon>
        <taxon>Actinomycetota</taxon>
        <taxon>Actinomycetes</taxon>
        <taxon>Mycobacteriales</taxon>
        <taxon>Nocardiaceae</taxon>
        <taxon>Rhodococcus</taxon>
    </lineage>
</organism>
<reference evidence="4" key="1">
    <citation type="submission" date="2018-02" db="EMBL/GenBank/DDBJ databases">
        <title>Draft genome sequencing of Rhodococcus opacus KU647198.</title>
        <authorList>
            <person name="Zheng B.-X."/>
        </authorList>
    </citation>
    <scope>NUCLEOTIDE SEQUENCE [LARGE SCALE GENOMIC DNA]</scope>
    <source>
        <strain evidence="4">04-OD7</strain>
    </source>
</reference>
<comment type="caution">
    <text evidence="3">The sequence shown here is derived from an EMBL/GenBank/DDBJ whole genome shotgun (WGS) entry which is preliminary data.</text>
</comment>
<feature type="compositionally biased region" description="Basic and acidic residues" evidence="1">
    <location>
        <begin position="46"/>
        <end position="61"/>
    </location>
</feature>
<protein>
    <submittedName>
        <fullName evidence="3">Uncharacterized protein</fullName>
    </submittedName>
</protein>
<dbReference type="Proteomes" id="UP000239290">
    <property type="component" value="Unassembled WGS sequence"/>
</dbReference>
<gene>
    <name evidence="3" type="ORF">C5613_24440</name>
</gene>
<evidence type="ECO:0000256" key="2">
    <source>
        <dbReference type="SAM" id="Phobius"/>
    </source>
</evidence>